<organism evidence="2 3">
    <name type="scientific">Trichonephila clavata</name>
    <name type="common">Joro spider</name>
    <name type="synonym">Nephila clavata</name>
    <dbReference type="NCBI Taxonomy" id="2740835"/>
    <lineage>
        <taxon>Eukaryota</taxon>
        <taxon>Metazoa</taxon>
        <taxon>Ecdysozoa</taxon>
        <taxon>Arthropoda</taxon>
        <taxon>Chelicerata</taxon>
        <taxon>Arachnida</taxon>
        <taxon>Araneae</taxon>
        <taxon>Araneomorphae</taxon>
        <taxon>Entelegynae</taxon>
        <taxon>Araneoidea</taxon>
        <taxon>Nephilidae</taxon>
        <taxon>Trichonephila</taxon>
    </lineage>
</organism>
<protein>
    <submittedName>
        <fullName evidence="2">Uncharacterized protein</fullName>
    </submittedName>
</protein>
<reference evidence="2" key="1">
    <citation type="submission" date="2020-07" db="EMBL/GenBank/DDBJ databases">
        <title>Multicomponent nature underlies the extraordinary mechanical properties of spider dragline silk.</title>
        <authorList>
            <person name="Kono N."/>
            <person name="Nakamura H."/>
            <person name="Mori M."/>
            <person name="Yoshida Y."/>
            <person name="Ohtoshi R."/>
            <person name="Malay A.D."/>
            <person name="Moran D.A.P."/>
            <person name="Tomita M."/>
            <person name="Numata K."/>
            <person name="Arakawa K."/>
        </authorList>
    </citation>
    <scope>NUCLEOTIDE SEQUENCE</scope>
</reference>
<feature type="non-terminal residue" evidence="2">
    <location>
        <position position="43"/>
    </location>
</feature>
<feature type="compositionally biased region" description="Acidic residues" evidence="1">
    <location>
        <begin position="1"/>
        <end position="12"/>
    </location>
</feature>
<evidence type="ECO:0000313" key="2">
    <source>
        <dbReference type="EMBL" id="GFQ73228.1"/>
    </source>
</evidence>
<evidence type="ECO:0000256" key="1">
    <source>
        <dbReference type="SAM" id="MobiDB-lite"/>
    </source>
</evidence>
<sequence>MEDTDFSDDCSDFQDRQEDATPAAIPGMSGTAVIGDVPSSLDE</sequence>
<dbReference type="AlphaFoldDB" id="A0A8X6G3A6"/>
<comment type="caution">
    <text evidence="2">The sequence shown here is derived from an EMBL/GenBank/DDBJ whole genome shotgun (WGS) entry which is preliminary data.</text>
</comment>
<feature type="region of interest" description="Disordered" evidence="1">
    <location>
        <begin position="1"/>
        <end position="43"/>
    </location>
</feature>
<name>A0A8X6G3A6_TRICU</name>
<accession>A0A8X6G3A6</accession>
<dbReference type="Proteomes" id="UP000887116">
    <property type="component" value="Unassembled WGS sequence"/>
</dbReference>
<dbReference type="EMBL" id="BMAO01011387">
    <property type="protein sequence ID" value="GFQ73228.1"/>
    <property type="molecule type" value="Genomic_DNA"/>
</dbReference>
<keyword evidence="3" id="KW-1185">Reference proteome</keyword>
<gene>
    <name evidence="2" type="ORF">TNCT_639591</name>
</gene>
<evidence type="ECO:0000313" key="3">
    <source>
        <dbReference type="Proteomes" id="UP000887116"/>
    </source>
</evidence>
<proteinExistence type="predicted"/>